<proteinExistence type="predicted"/>
<evidence type="ECO:0000313" key="1">
    <source>
        <dbReference type="EMBL" id="KKM71232.1"/>
    </source>
</evidence>
<organism evidence="1">
    <name type="scientific">marine sediment metagenome</name>
    <dbReference type="NCBI Taxonomy" id="412755"/>
    <lineage>
        <taxon>unclassified sequences</taxon>
        <taxon>metagenomes</taxon>
        <taxon>ecological metagenomes</taxon>
    </lineage>
</organism>
<name>A0A0F9MPX3_9ZZZZ</name>
<reference evidence="1" key="1">
    <citation type="journal article" date="2015" name="Nature">
        <title>Complex archaea that bridge the gap between prokaryotes and eukaryotes.</title>
        <authorList>
            <person name="Spang A."/>
            <person name="Saw J.H."/>
            <person name="Jorgensen S.L."/>
            <person name="Zaremba-Niedzwiedzka K."/>
            <person name="Martijn J."/>
            <person name="Lind A.E."/>
            <person name="van Eijk R."/>
            <person name="Schleper C."/>
            <person name="Guy L."/>
            <person name="Ettema T.J."/>
        </authorList>
    </citation>
    <scope>NUCLEOTIDE SEQUENCE</scope>
</reference>
<gene>
    <name evidence="1" type="ORF">LCGC14_1432620</name>
</gene>
<comment type="caution">
    <text evidence="1">The sequence shown here is derived from an EMBL/GenBank/DDBJ whole genome shotgun (WGS) entry which is preliminary data.</text>
</comment>
<dbReference type="AlphaFoldDB" id="A0A0F9MPX3"/>
<sequence length="79" mass="8898">MSEWRPDGRENLYPVMPIITYPEDFAARKTYEAGADAILEALRMSGQRVDVEEAGATFGAPLYENSHGFMVFIPDEVKE</sequence>
<dbReference type="EMBL" id="LAZR01009676">
    <property type="protein sequence ID" value="KKM71232.1"/>
    <property type="molecule type" value="Genomic_DNA"/>
</dbReference>
<protein>
    <submittedName>
        <fullName evidence="1">Uncharacterized protein</fullName>
    </submittedName>
</protein>
<accession>A0A0F9MPX3</accession>